<keyword evidence="3 8" id="KW-1133">Transmembrane helix</keyword>
<feature type="transmembrane region" description="Helical" evidence="8">
    <location>
        <begin position="355"/>
        <end position="379"/>
    </location>
</feature>
<dbReference type="PROSITE" id="PS50005">
    <property type="entry name" value="TPR"/>
    <property type="match status" value="1"/>
</dbReference>
<evidence type="ECO:0000256" key="7">
    <source>
        <dbReference type="SAM" id="MobiDB-lite"/>
    </source>
</evidence>
<feature type="domain" description="VWFA" evidence="9">
    <location>
        <begin position="124"/>
        <end position="332"/>
    </location>
</feature>
<evidence type="ECO:0000259" key="9">
    <source>
        <dbReference type="PROSITE" id="PS50234"/>
    </source>
</evidence>
<dbReference type="Proteomes" id="UP001222275">
    <property type="component" value="Chromosome"/>
</dbReference>
<dbReference type="InterPro" id="IPR019734">
    <property type="entry name" value="TPR_rpt"/>
</dbReference>
<evidence type="ECO:0000256" key="6">
    <source>
        <dbReference type="SAM" id="Coils"/>
    </source>
</evidence>
<feature type="compositionally biased region" description="Polar residues" evidence="7">
    <location>
        <begin position="606"/>
        <end position="616"/>
    </location>
</feature>
<dbReference type="InterPro" id="IPR050768">
    <property type="entry name" value="UPF0353/GerABKA_families"/>
</dbReference>
<dbReference type="RefSeq" id="WP_275595030.1">
    <property type="nucleotide sequence ID" value="NZ_CP102381.1"/>
</dbReference>
<feature type="repeat" description="TPR" evidence="5">
    <location>
        <begin position="500"/>
        <end position="533"/>
    </location>
</feature>
<sequence length="698" mass="77402">MIEAFLNGEMVWRAPIWLWALFLPLVIALMQRILRNSQKQNYADSHLWSWVAADVSSNVLGSSTAKTTRPGYLWRGLNFFKILLTGLFTPSRFLAIAWLCFVIAIAGPRSLDTQFDVQTRNGVDVMIDIDLSQSMTAEDVLPNRFLFAKSISESLVNQLETNDRVGLSVFAGQPHTVVPLTYDKDVFNRAVNLIEPGLLAIKGSWLDLALIGALNVLTQTGRPAKVLVVFTDGAPPFWKPVKLPKVVESLEVTKSQKQSDTGVKVIYVGVGKTRSATIPDSTHSSGKLHVNGLLVQSRLEESQLMKLAQKTEGVYLRAEPGQDFMQKLVAEVMQTAASYQDTTSRKVWINYAQPFMVVGVVSLLLAFYLWQMTSGLGQISKKRLRPFKARGVARKASSTTHSILSGLVAIPLTTILAFNVWPSPSMAAEGANKQRSNLEQAYQAFTSESYELAQSLYDASPSFEGWFGAGAAAYKQEDIESAVLYFRQAAWQAPSELKRAQALYNLGNSYYQANLLPQAIESFQQALKYQSPYAKAEHNLALAEERHKLEREGKLKKQKQEGKGEDEGSQGSDSAGAFYGGQKSADSDSKEPGFGSDGDSSGGSRHGNQVNLPNSDELTDYRLNPSIAKLRLNSLKKDSSVNKVIRAQQNQQRAEKFEHELQQLKDDQKILLKRIFEREAGFQAKQEKAHAIPGIQPW</sequence>
<accession>A0ABY8C9Y8</accession>
<feature type="transmembrane region" description="Helical" evidence="8">
    <location>
        <begin position="82"/>
        <end position="106"/>
    </location>
</feature>
<dbReference type="SMART" id="SM00028">
    <property type="entry name" value="TPR"/>
    <property type="match status" value="2"/>
</dbReference>
<dbReference type="PANTHER" id="PTHR22550:SF5">
    <property type="entry name" value="LEUCINE ZIPPER PROTEIN 4"/>
    <property type="match status" value="1"/>
</dbReference>
<dbReference type="PROSITE" id="PS50293">
    <property type="entry name" value="TPR_REGION"/>
    <property type="match status" value="1"/>
</dbReference>
<keyword evidence="5" id="KW-0802">TPR repeat</keyword>
<feature type="transmembrane region" description="Helical" evidence="8">
    <location>
        <begin position="400"/>
        <end position="421"/>
    </location>
</feature>
<proteinExistence type="predicted"/>
<feature type="region of interest" description="Disordered" evidence="7">
    <location>
        <begin position="549"/>
        <end position="619"/>
    </location>
</feature>
<dbReference type="Pfam" id="PF00515">
    <property type="entry name" value="TPR_1"/>
    <property type="match status" value="1"/>
</dbReference>
<evidence type="ECO:0000313" key="11">
    <source>
        <dbReference type="Proteomes" id="UP001222275"/>
    </source>
</evidence>
<evidence type="ECO:0000256" key="5">
    <source>
        <dbReference type="PROSITE-ProRule" id="PRU00339"/>
    </source>
</evidence>
<evidence type="ECO:0000256" key="4">
    <source>
        <dbReference type="ARBA" id="ARBA00023136"/>
    </source>
</evidence>
<keyword evidence="11" id="KW-1185">Reference proteome</keyword>
<evidence type="ECO:0000256" key="8">
    <source>
        <dbReference type="SAM" id="Phobius"/>
    </source>
</evidence>
<gene>
    <name evidence="10" type="ORF">NR989_00585</name>
</gene>
<evidence type="ECO:0000313" key="10">
    <source>
        <dbReference type="EMBL" id="WEJ62774.1"/>
    </source>
</evidence>
<dbReference type="Pfam" id="PF13519">
    <property type="entry name" value="VWA_2"/>
    <property type="match status" value="1"/>
</dbReference>
<evidence type="ECO:0000256" key="2">
    <source>
        <dbReference type="ARBA" id="ARBA00022692"/>
    </source>
</evidence>
<dbReference type="InterPro" id="IPR036465">
    <property type="entry name" value="vWFA_dom_sf"/>
</dbReference>
<protein>
    <submittedName>
        <fullName evidence="10">VWA domain-containing protein</fullName>
    </submittedName>
</protein>
<keyword evidence="1" id="KW-1003">Cell membrane</keyword>
<dbReference type="PANTHER" id="PTHR22550">
    <property type="entry name" value="SPORE GERMINATION PROTEIN"/>
    <property type="match status" value="1"/>
</dbReference>
<evidence type="ECO:0000256" key="1">
    <source>
        <dbReference type="ARBA" id="ARBA00022475"/>
    </source>
</evidence>
<keyword evidence="4 8" id="KW-0472">Membrane</keyword>
<organism evidence="10 11">
    <name type="scientific">Thiomicrorhabdus lithotrophica</name>
    <dbReference type="NCBI Taxonomy" id="2949997"/>
    <lineage>
        <taxon>Bacteria</taxon>
        <taxon>Pseudomonadati</taxon>
        <taxon>Pseudomonadota</taxon>
        <taxon>Gammaproteobacteria</taxon>
        <taxon>Thiotrichales</taxon>
        <taxon>Piscirickettsiaceae</taxon>
        <taxon>Thiomicrorhabdus</taxon>
    </lineage>
</organism>
<dbReference type="EMBL" id="CP102381">
    <property type="protein sequence ID" value="WEJ62774.1"/>
    <property type="molecule type" value="Genomic_DNA"/>
</dbReference>
<dbReference type="InterPro" id="IPR002035">
    <property type="entry name" value="VWF_A"/>
</dbReference>
<keyword evidence="6" id="KW-0175">Coiled coil</keyword>
<feature type="coiled-coil region" evidence="6">
    <location>
        <begin position="647"/>
        <end position="674"/>
    </location>
</feature>
<feature type="compositionally biased region" description="Basic and acidic residues" evidence="7">
    <location>
        <begin position="549"/>
        <end position="566"/>
    </location>
</feature>
<evidence type="ECO:0000256" key="3">
    <source>
        <dbReference type="ARBA" id="ARBA00022989"/>
    </source>
</evidence>
<dbReference type="SUPFAM" id="SSF48452">
    <property type="entry name" value="TPR-like"/>
    <property type="match status" value="1"/>
</dbReference>
<dbReference type="InterPro" id="IPR011990">
    <property type="entry name" value="TPR-like_helical_dom_sf"/>
</dbReference>
<name>A0ABY8C9Y8_9GAMM</name>
<dbReference type="Gene3D" id="3.40.50.410">
    <property type="entry name" value="von Willebrand factor, type A domain"/>
    <property type="match status" value="1"/>
</dbReference>
<dbReference type="SUPFAM" id="SSF53300">
    <property type="entry name" value="vWA-like"/>
    <property type="match status" value="1"/>
</dbReference>
<feature type="transmembrane region" description="Helical" evidence="8">
    <location>
        <begin position="16"/>
        <end position="34"/>
    </location>
</feature>
<dbReference type="PROSITE" id="PS50234">
    <property type="entry name" value="VWFA"/>
    <property type="match status" value="1"/>
</dbReference>
<dbReference type="SMART" id="SM00327">
    <property type="entry name" value="VWA"/>
    <property type="match status" value="1"/>
</dbReference>
<reference evidence="10 11" key="1">
    <citation type="submission" date="2022-06" db="EMBL/GenBank/DDBJ databases">
        <title>Thiomicrohabdus sp. nov, an obligately chemolithoautotrophic, sulfur-oxidizing bacterium isolated from beach of Guanyin Mountain. Amoy.</title>
        <authorList>
            <person name="Zhu H."/>
        </authorList>
    </citation>
    <scope>NUCLEOTIDE SEQUENCE [LARGE SCALE GENOMIC DNA]</scope>
    <source>
        <strain evidence="10 11">XGS-01</strain>
    </source>
</reference>
<dbReference type="Gene3D" id="1.25.40.10">
    <property type="entry name" value="Tetratricopeptide repeat domain"/>
    <property type="match status" value="1"/>
</dbReference>
<keyword evidence="2 8" id="KW-0812">Transmembrane</keyword>